<feature type="region of interest" description="Disordered" evidence="2">
    <location>
        <begin position="58"/>
        <end position="77"/>
    </location>
</feature>
<dbReference type="EnsemblProtists" id="PYU1_T004115">
    <property type="protein sequence ID" value="PYU1_T004115"/>
    <property type="gene ID" value="PYU1_G004105"/>
</dbReference>
<feature type="compositionally biased region" description="Acidic residues" evidence="2">
    <location>
        <begin position="879"/>
        <end position="895"/>
    </location>
</feature>
<dbReference type="HOGENOM" id="CLU_233678_0_0_1"/>
<dbReference type="eggNOG" id="ENOG502SAM0">
    <property type="taxonomic scope" value="Eukaryota"/>
</dbReference>
<feature type="compositionally biased region" description="Polar residues" evidence="2">
    <location>
        <begin position="921"/>
        <end position="932"/>
    </location>
</feature>
<feature type="region of interest" description="Disordered" evidence="2">
    <location>
        <begin position="282"/>
        <end position="321"/>
    </location>
</feature>
<feature type="compositionally biased region" description="Basic and acidic residues" evidence="2">
    <location>
        <begin position="146"/>
        <end position="178"/>
    </location>
</feature>
<feature type="compositionally biased region" description="Basic and acidic residues" evidence="2">
    <location>
        <begin position="1"/>
        <end position="14"/>
    </location>
</feature>
<reference evidence="3" key="3">
    <citation type="submission" date="2015-02" db="UniProtKB">
        <authorList>
            <consortium name="EnsemblProtists"/>
        </authorList>
    </citation>
    <scope>IDENTIFICATION</scope>
    <source>
        <strain evidence="3">DAOM BR144</strain>
    </source>
</reference>
<feature type="coiled-coil region" evidence="1">
    <location>
        <begin position="1188"/>
        <end position="1248"/>
    </location>
</feature>
<feature type="compositionally biased region" description="Low complexity" evidence="2">
    <location>
        <begin position="282"/>
        <end position="295"/>
    </location>
</feature>
<feature type="compositionally biased region" description="Polar residues" evidence="2">
    <location>
        <begin position="337"/>
        <end position="351"/>
    </location>
</feature>
<protein>
    <submittedName>
        <fullName evidence="3">Uncharacterized protein</fullName>
    </submittedName>
</protein>
<evidence type="ECO:0000256" key="2">
    <source>
        <dbReference type="SAM" id="MobiDB-lite"/>
    </source>
</evidence>
<feature type="compositionally biased region" description="Basic and acidic residues" evidence="2">
    <location>
        <begin position="1445"/>
        <end position="1460"/>
    </location>
</feature>
<feature type="coiled-coil region" evidence="1">
    <location>
        <begin position="434"/>
        <end position="468"/>
    </location>
</feature>
<feature type="compositionally biased region" description="Acidic residues" evidence="2">
    <location>
        <begin position="951"/>
        <end position="962"/>
    </location>
</feature>
<feature type="region of interest" description="Disordered" evidence="2">
    <location>
        <begin position="794"/>
        <end position="824"/>
    </location>
</feature>
<feature type="compositionally biased region" description="Acidic residues" evidence="2">
    <location>
        <begin position="15"/>
        <end position="24"/>
    </location>
</feature>
<feature type="coiled-coil region" evidence="1">
    <location>
        <begin position="1583"/>
        <end position="1613"/>
    </location>
</feature>
<keyword evidence="4" id="KW-1185">Reference proteome</keyword>
<evidence type="ECO:0000313" key="3">
    <source>
        <dbReference type="EnsemblProtists" id="PYU1_T004115"/>
    </source>
</evidence>
<feature type="region of interest" description="Disordered" evidence="2">
    <location>
        <begin position="843"/>
        <end position="936"/>
    </location>
</feature>
<feature type="compositionally biased region" description="Basic and acidic residues" evidence="2">
    <location>
        <begin position="848"/>
        <end position="860"/>
    </location>
</feature>
<feature type="compositionally biased region" description="Acidic residues" evidence="2">
    <location>
        <begin position="1335"/>
        <end position="1344"/>
    </location>
</feature>
<feature type="region of interest" description="Disordered" evidence="2">
    <location>
        <begin position="337"/>
        <end position="367"/>
    </location>
</feature>
<reference evidence="4" key="1">
    <citation type="journal article" date="2010" name="Genome Biol.">
        <title>Genome sequence of the necrotrophic plant pathogen Pythium ultimum reveals original pathogenicity mechanisms and effector repertoire.</title>
        <authorList>
            <person name="Levesque C.A."/>
            <person name="Brouwer H."/>
            <person name="Cano L."/>
            <person name="Hamilton J.P."/>
            <person name="Holt C."/>
            <person name="Huitema E."/>
            <person name="Raffaele S."/>
            <person name="Robideau G.P."/>
            <person name="Thines M."/>
            <person name="Win J."/>
            <person name="Zerillo M.M."/>
            <person name="Beakes G.W."/>
            <person name="Boore J.L."/>
            <person name="Busam D."/>
            <person name="Dumas B."/>
            <person name="Ferriera S."/>
            <person name="Fuerstenberg S.I."/>
            <person name="Gachon C.M."/>
            <person name="Gaulin E."/>
            <person name="Govers F."/>
            <person name="Grenville-Briggs L."/>
            <person name="Horner N."/>
            <person name="Hostetler J."/>
            <person name="Jiang R.H."/>
            <person name="Johnson J."/>
            <person name="Krajaejun T."/>
            <person name="Lin H."/>
            <person name="Meijer H.J."/>
            <person name="Moore B."/>
            <person name="Morris P."/>
            <person name="Phuntmart V."/>
            <person name="Puiu D."/>
            <person name="Shetty J."/>
            <person name="Stajich J.E."/>
            <person name="Tripathy S."/>
            <person name="Wawra S."/>
            <person name="van West P."/>
            <person name="Whitty B.R."/>
            <person name="Coutinho P.M."/>
            <person name="Henrissat B."/>
            <person name="Martin F."/>
            <person name="Thomas P.D."/>
            <person name="Tyler B.M."/>
            <person name="De Vries R.P."/>
            <person name="Kamoun S."/>
            <person name="Yandell M."/>
            <person name="Tisserat N."/>
            <person name="Buell C.R."/>
        </authorList>
    </citation>
    <scope>NUCLEOTIDE SEQUENCE</scope>
    <source>
        <strain evidence="4">DAOM:BR144</strain>
    </source>
</reference>
<dbReference type="Proteomes" id="UP000019132">
    <property type="component" value="Unassembled WGS sequence"/>
</dbReference>
<dbReference type="OMA" id="MENSMAN"/>
<dbReference type="EMBL" id="GL376567">
    <property type="status" value="NOT_ANNOTATED_CDS"/>
    <property type="molecule type" value="Genomic_DNA"/>
</dbReference>
<sequence>MAHNDAGIDDRMESEPDQVDDEYISSDQENKKSSRNARNTNESLPIFSGAEHADDYDASILVNHPSNSHGSPKNPPVLQVDARLRRLLELEEKALKLSELVSGIKSKKTRTSTFSPAPNRAEETADMKKESYLQIALHDMEIDRSESGKRLSINERRDESVDEENRSEGEESYSDRESASNNRNGTYESEKDSSVSEQSRLSDEESSELHAMNDFQRKQGLDAEEIRSPADTFMDIEVNIEKTANLDSGELDPRYIGVHNIRGEWPIERHQLDDYDIAVNRSPSSSRLSSSSSHSGGQFVEQHPSPSNRGSLSPDGSEQAGSDVFETSIHTYIQQRLHSTSSALRRSTDVSITDGPSEGKSSKFGERDGLAEITAKDITFQSIQPKQYGLRDTIALKANDKRRRAEAQEAFLKMVRDTDDSLSVINSTATKIWLEQQQRAKARMEQKLQQEQEREKEEQRMKDELLKSVMDSLWVKPDACDESDQIESHDDGDETMFKYERLEDIMQEVQKEWMLEKQERDLNVIVGSRTQASAASDEVDQANSAVTYWNDMLTNSSPLQQSKNSLKTKASMPRTVIDTSELDQQRAQQQQLEDELTESYKNEIRRVHSPKTLARLLLAEVDYHEAIHDAHLQLTMMEQAQVVEQAHVETIHVANAFKEEMENSMANHQIALEHAILAQQFDGDLHDVMHELKNIQQTQTNEAAIASASLHLELRKANMRESTVQTDELKRVDATTNAKLHVESGTTNSPGVSDAAVQYEFPEEGSINPSNDLLNQPHTRVADQVIFSNTTGTVSSAEHGYSEEDYEDENFEPASHSVVDSNHHKSNDASIADVASSVVGAETSKSVYESDHSEAEMVSKDDDEASTSKLKQSATASDPYEDDEIYSEQSVEEGESGGSKAESIPSSEIGDVISDDEKNYPSDTGGNASTSMGYDDDFEVSHQVQPVDQNVEDESFEDEDEGSPGASVTSEIDDEVGEHSEVKISDGLVSTESKYSSEFSENVEVEQAKSGLDILNLLPTSPHNTERAELQVIATAVQSTRYMVEHASEPLRYNAIYGPDELAQAYQRDLEVRKNSDESLLLLRLQVLEQHFQRDQLAIEEQIVNANNAASSSKAHLQQTTQELVLRKEALRMAFMSEKANVENSSTTKLLVEQVNALRQQSKDPTEAETKHIEDKIERKKIKALELIQAKERLIKQEKHKFKQEEERRQVDTLAQIALRMDVITELSKAKADIKQELENEMKTLQQVYPTLLGANPVQLQGDVPALGVHQTQQIPNSPNKIKVAKYLTQSKASESQFVAEIEADHEKEDNYEDSFEVEQSAPDIGNEEDKSAAEEEYELSEDADTSHYDRKVESTSNASAIIAEDEDEIASDTEHNEEPERSDVESEIQSDNDGVSDDIQFDAPADDNKLEDEIKDEEESGGGYENEYEDETFDDAQSASFAPEDGHVKSKEYEKKEETNGNAGADALGEDEYSDESFEKGSGSPSTHSSDDKLINVTGVHVVDDIVPQIEKADGNLDQEEQQQEHVSIGDLSTALDAVASPLHSLPVDVEEASAGKIEKDLSVDESNVFPSASITNLSGSASQEEILSKSIEEQAKRLEELKQMILSRKDEIVSVQKHMRIEKRREQLSAEEKLLWDEMERVGANLRLDEAALELSRQRNRLESMQLEAKHSGYKMQSKTNINVDLLGGFAYIETAEEPIAEAEIVRPKEPTKKNTVWGATSDMTCQTDGTMVECDEDLDLLRGYAYVEDAEVGNFQLSSVELSPVAGKNDADESMPYSVEPAILDEPGRTDAIERETDGVATEVSGNIMGDHVLDAHVALQTEAVLDLLDGYAYIEDALQAVESEKDLLVGFHHVEGADPLSADDACGLQSNMEPLASDVAADLAAREVKYSFGKDDILSSEDDECEVQHIASDDETPTEDENHSTLAEPFEVSESDHDRVQVQSEDDSDVVQSVLQYQGDDEIKYPGDESVLQGAEQNADIGRRASEDLVDCVADAIYAKMFDSVMRGTNI</sequence>
<evidence type="ECO:0000313" key="4">
    <source>
        <dbReference type="Proteomes" id="UP000019132"/>
    </source>
</evidence>
<reference evidence="4" key="2">
    <citation type="submission" date="2010-04" db="EMBL/GenBank/DDBJ databases">
        <authorList>
            <person name="Buell R."/>
            <person name="Hamilton J."/>
            <person name="Hostetler J."/>
        </authorList>
    </citation>
    <scope>NUCLEOTIDE SEQUENCE [LARGE SCALE GENOMIC DNA]</scope>
    <source>
        <strain evidence="4">DAOM:BR144</strain>
    </source>
</reference>
<feature type="region of interest" description="Disordered" evidence="2">
    <location>
        <begin position="951"/>
        <end position="988"/>
    </location>
</feature>
<feature type="compositionally biased region" description="Basic and acidic residues" evidence="2">
    <location>
        <begin position="1373"/>
        <end position="1385"/>
    </location>
</feature>
<evidence type="ECO:0000256" key="1">
    <source>
        <dbReference type="SAM" id="Coils"/>
    </source>
</evidence>
<proteinExistence type="predicted"/>
<organism evidence="3 4">
    <name type="scientific">Globisporangium ultimum (strain ATCC 200006 / CBS 805.95 / DAOM BR144)</name>
    <name type="common">Pythium ultimum</name>
    <dbReference type="NCBI Taxonomy" id="431595"/>
    <lineage>
        <taxon>Eukaryota</taxon>
        <taxon>Sar</taxon>
        <taxon>Stramenopiles</taxon>
        <taxon>Oomycota</taxon>
        <taxon>Peronosporomycetes</taxon>
        <taxon>Pythiales</taxon>
        <taxon>Pythiaceae</taxon>
        <taxon>Globisporangium</taxon>
    </lineage>
</organism>
<feature type="compositionally biased region" description="Basic and acidic residues" evidence="2">
    <location>
        <begin position="1345"/>
        <end position="1354"/>
    </location>
</feature>
<feature type="compositionally biased region" description="Polar residues" evidence="2">
    <location>
        <begin position="304"/>
        <end position="320"/>
    </location>
</feature>
<feature type="region of interest" description="Disordered" evidence="2">
    <location>
        <begin position="100"/>
        <end position="127"/>
    </location>
</feature>
<dbReference type="InParanoid" id="K3WGM4"/>
<feature type="region of interest" description="Disordered" evidence="2">
    <location>
        <begin position="146"/>
        <end position="223"/>
    </location>
</feature>
<keyword evidence="1" id="KW-0175">Coiled coil</keyword>
<feature type="compositionally biased region" description="Acidic residues" evidence="2">
    <location>
        <begin position="1414"/>
        <end position="1435"/>
    </location>
</feature>
<feature type="compositionally biased region" description="Acidic residues" evidence="2">
    <location>
        <begin position="1386"/>
        <end position="1401"/>
    </location>
</feature>
<feature type="region of interest" description="Disordered" evidence="2">
    <location>
        <begin position="1307"/>
        <end position="1494"/>
    </location>
</feature>
<accession>K3WGM4</accession>
<name>K3WGM4_GLOUD</name>
<feature type="region of interest" description="Disordered" evidence="2">
    <location>
        <begin position="1"/>
        <end position="50"/>
    </location>
</feature>
<feature type="compositionally biased region" description="Polar residues" evidence="2">
    <location>
        <begin position="867"/>
        <end position="876"/>
    </location>
</feature>
<dbReference type="VEuPathDB" id="FungiDB:PYU1_G004105"/>